<dbReference type="CDD" id="cd04037">
    <property type="entry name" value="C2E_Ferlin"/>
    <property type="match status" value="1"/>
</dbReference>
<dbReference type="InterPro" id="IPR037724">
    <property type="entry name" value="C2E_Ferlin"/>
</dbReference>
<reference evidence="8" key="1">
    <citation type="submission" date="2025-08" db="UniProtKB">
        <authorList>
            <consortium name="RefSeq"/>
        </authorList>
    </citation>
    <scope>IDENTIFICATION</scope>
    <source>
        <tissue evidence="8">Testes</tissue>
    </source>
</reference>
<dbReference type="Proteomes" id="UP000694865">
    <property type="component" value="Unplaced"/>
</dbReference>
<dbReference type="Pfam" id="PF00168">
    <property type="entry name" value="C2"/>
    <property type="match status" value="3"/>
</dbReference>
<keyword evidence="3" id="KW-0677">Repeat</keyword>
<evidence type="ECO:0000256" key="4">
    <source>
        <dbReference type="ARBA" id="ARBA00022989"/>
    </source>
</evidence>
<keyword evidence="2" id="KW-0812">Transmembrane</keyword>
<sequence length="541" mass="62616">EILQDEIDWWSKYYASIGDMDKCGDYLDKGYDTVTVFEQPLEEIDHNNHFTDFCDTFELKRGKTKDDEESDIVGEFKGTFRVYPLPGDPNAPLPSKHLRFLPKSDPEECLIRVYLIKAVDLQPQDPSGLADPFIKLKLGNQTISDVDNYLPNTINPVFGKMFEMKAMIPVHKDLKVTIMDYDRFSQDDIIGETVIDLENRLLTKFRATCGLPKTYNTSGPNVWRDTQTPKQILEDYCKKNLLHEPRYYGNNSLSVEGKMYNLADFETNHIHNEYQGPSDQRLALYTLHQYPLVREHIETRPLYSPLLPGIEQGKLQMWIDIFPIGIGRPGPPFDITPRKPKKHILRCVIWNTSDVVLDETSITGEKMSDIYVKGWLMGQDEKQETDVHYRSLDGDGNFNWRFVFPFDYIPPEQTMIVKRKDHFWSLDETEERVPPTFIIQIWDNDQFSPDDFLGTLELNMNHMPKPAKSSGKCKMSMLPDAQGNSKNMVSLFEQKRVKGWWPCVNEETGARELAMTSPIRSLTAYCISRVGYKKYPLNCIT</sequence>
<feature type="domain" description="C2" evidence="6">
    <location>
        <begin position="327"/>
        <end position="474"/>
    </location>
</feature>
<evidence type="ECO:0000256" key="1">
    <source>
        <dbReference type="ARBA" id="ARBA00004167"/>
    </source>
</evidence>
<accession>A0ABM0GQ61</accession>
<dbReference type="RefSeq" id="XP_002734885.1">
    <property type="nucleotide sequence ID" value="XM_002734839.1"/>
</dbReference>
<keyword evidence="7" id="KW-1185">Reference proteome</keyword>
<dbReference type="Gene3D" id="2.60.40.150">
    <property type="entry name" value="C2 domain"/>
    <property type="match status" value="2"/>
</dbReference>
<dbReference type="CDD" id="cd08374">
    <property type="entry name" value="C2F_Ferlin"/>
    <property type="match status" value="1"/>
</dbReference>
<dbReference type="InterPro" id="IPR037721">
    <property type="entry name" value="Ferlin"/>
</dbReference>
<dbReference type="GeneID" id="100378118"/>
<organism evidence="7 8">
    <name type="scientific">Saccoglossus kowalevskii</name>
    <name type="common">Acorn worm</name>
    <dbReference type="NCBI Taxonomy" id="10224"/>
    <lineage>
        <taxon>Eukaryota</taxon>
        <taxon>Metazoa</taxon>
        <taxon>Hemichordata</taxon>
        <taxon>Enteropneusta</taxon>
        <taxon>Harrimaniidae</taxon>
        <taxon>Saccoglossus</taxon>
    </lineage>
</organism>
<evidence type="ECO:0000313" key="7">
    <source>
        <dbReference type="Proteomes" id="UP000694865"/>
    </source>
</evidence>
<keyword evidence="4" id="KW-1133">Transmembrane helix</keyword>
<dbReference type="InterPro" id="IPR035892">
    <property type="entry name" value="C2_domain_sf"/>
</dbReference>
<dbReference type="Pfam" id="PF22901">
    <property type="entry name" value="dsrm_Ferlin"/>
    <property type="match status" value="1"/>
</dbReference>
<dbReference type="InterPro" id="IPR037725">
    <property type="entry name" value="C2F_Ferlin"/>
</dbReference>
<feature type="non-terminal residue" evidence="8">
    <location>
        <position position="1"/>
    </location>
</feature>
<keyword evidence="5" id="KW-0472">Membrane</keyword>
<dbReference type="SMART" id="SM00239">
    <property type="entry name" value="C2"/>
    <property type="match status" value="2"/>
</dbReference>
<dbReference type="PANTHER" id="PTHR12546:SF33">
    <property type="entry name" value="SPERM VESICLE FUSION PROTEIN FER-1"/>
    <property type="match status" value="1"/>
</dbReference>
<evidence type="ECO:0000259" key="6">
    <source>
        <dbReference type="PROSITE" id="PS50004"/>
    </source>
</evidence>
<dbReference type="PRINTS" id="PR00360">
    <property type="entry name" value="C2DOMAIN"/>
</dbReference>
<evidence type="ECO:0000256" key="5">
    <source>
        <dbReference type="ARBA" id="ARBA00023136"/>
    </source>
</evidence>
<evidence type="ECO:0000256" key="3">
    <source>
        <dbReference type="ARBA" id="ARBA00022737"/>
    </source>
</evidence>
<dbReference type="SUPFAM" id="SSF49562">
    <property type="entry name" value="C2 domain (Calcium/lipid-binding domain, CaLB)"/>
    <property type="match status" value="2"/>
</dbReference>
<dbReference type="PROSITE" id="PS50004">
    <property type="entry name" value="C2"/>
    <property type="match status" value="2"/>
</dbReference>
<gene>
    <name evidence="8" type="primary">LOC100378118</name>
</gene>
<dbReference type="InterPro" id="IPR055072">
    <property type="entry name" value="Ferlin_DSRM"/>
</dbReference>
<protein>
    <submittedName>
        <fullName evidence="8">Dysferlin-like</fullName>
    </submittedName>
</protein>
<dbReference type="PANTHER" id="PTHR12546">
    <property type="entry name" value="FER-1-LIKE"/>
    <property type="match status" value="1"/>
</dbReference>
<feature type="domain" description="C2" evidence="6">
    <location>
        <begin position="92"/>
        <end position="210"/>
    </location>
</feature>
<comment type="subcellular location">
    <subcellularLocation>
        <location evidence="1">Membrane</location>
        <topology evidence="1">Single-pass membrane protein</topology>
    </subcellularLocation>
</comment>
<dbReference type="InterPro" id="IPR000008">
    <property type="entry name" value="C2_dom"/>
</dbReference>
<evidence type="ECO:0000256" key="2">
    <source>
        <dbReference type="ARBA" id="ARBA00022692"/>
    </source>
</evidence>
<proteinExistence type="predicted"/>
<name>A0ABM0GQ61_SACKO</name>
<evidence type="ECO:0000313" key="8">
    <source>
        <dbReference type="RefSeq" id="XP_002734885.1"/>
    </source>
</evidence>